<dbReference type="Pfam" id="PF00908">
    <property type="entry name" value="dTDP_sugar_isom"/>
    <property type="match status" value="1"/>
</dbReference>
<keyword evidence="10" id="KW-1185">Reference proteome</keyword>
<keyword evidence="7" id="KW-0413">Isomerase</keyword>
<dbReference type="EMBL" id="FQXQ01000005">
    <property type="protein sequence ID" value="SHH87628.1"/>
    <property type="molecule type" value="Genomic_DNA"/>
</dbReference>
<protein>
    <recommendedName>
        <fullName evidence="4 7">dTDP-4-dehydrorhamnose 3,5-epimerase</fullName>
        <ecNumber evidence="3 7">5.1.3.13</ecNumber>
    </recommendedName>
    <alternativeName>
        <fullName evidence="7">Thymidine diphospho-4-keto-rhamnose 3,5-epimerase</fullName>
    </alternativeName>
</protein>
<evidence type="ECO:0000256" key="2">
    <source>
        <dbReference type="ARBA" id="ARBA00001997"/>
    </source>
</evidence>
<dbReference type="EC" id="5.1.3.13" evidence="3 7"/>
<dbReference type="GO" id="GO:0000271">
    <property type="term" value="P:polysaccharide biosynthetic process"/>
    <property type="evidence" value="ECO:0007669"/>
    <property type="project" value="TreeGrafter"/>
</dbReference>
<dbReference type="GO" id="GO:0008830">
    <property type="term" value="F:dTDP-4-dehydrorhamnose 3,5-epimerase activity"/>
    <property type="evidence" value="ECO:0007669"/>
    <property type="project" value="UniProtKB-UniRule"/>
</dbReference>
<accession>A0A1M5WDB2</accession>
<evidence type="ECO:0000313" key="9">
    <source>
        <dbReference type="EMBL" id="SHH87628.1"/>
    </source>
</evidence>
<dbReference type="RefSeq" id="WP_073121699.1">
    <property type="nucleotide sequence ID" value="NZ_BMEN01000012.1"/>
</dbReference>
<gene>
    <name evidence="8" type="ORF">SAMN05444281_2309</name>
    <name evidence="9" type="ORF">SAMN05444281_2489</name>
</gene>
<feature type="active site" description="Proton acceptor" evidence="5">
    <location>
        <position position="62"/>
    </location>
</feature>
<dbReference type="InterPro" id="IPR000888">
    <property type="entry name" value="RmlC-like"/>
</dbReference>
<comment type="similarity">
    <text evidence="7">Belongs to the dTDP-4-dehydrorhamnose 3,5-epimerase family.</text>
</comment>
<dbReference type="PANTHER" id="PTHR21047:SF2">
    <property type="entry name" value="THYMIDINE DIPHOSPHO-4-KETO-RHAMNOSE 3,5-EPIMERASE"/>
    <property type="match status" value="1"/>
</dbReference>
<feature type="site" description="Participates in a stacking interaction with the thymidine ring of dTDP-4-oxo-6-deoxyglucose" evidence="6">
    <location>
        <position position="138"/>
    </location>
</feature>
<dbReference type="GO" id="GO:0019305">
    <property type="term" value="P:dTDP-rhamnose biosynthetic process"/>
    <property type="evidence" value="ECO:0007669"/>
    <property type="project" value="UniProtKB-UniRule"/>
</dbReference>
<comment type="function">
    <text evidence="2 7">Catalyzes the epimerization of the C3' and C5'positions of dTDP-6-deoxy-D-xylo-4-hexulose, forming dTDP-6-deoxy-L-lyxo-4-hexulose.</text>
</comment>
<dbReference type="CDD" id="cd00438">
    <property type="entry name" value="cupin_RmlC"/>
    <property type="match status" value="1"/>
</dbReference>
<evidence type="ECO:0000313" key="8">
    <source>
        <dbReference type="EMBL" id="SHH85203.1"/>
    </source>
</evidence>
<evidence type="ECO:0000256" key="4">
    <source>
        <dbReference type="ARBA" id="ARBA00019595"/>
    </source>
</evidence>
<proteinExistence type="inferred from homology"/>
<reference evidence="8" key="2">
    <citation type="submission" date="2016-11" db="EMBL/GenBank/DDBJ databases">
        <authorList>
            <person name="Jaros S."/>
            <person name="Januszkiewicz K."/>
            <person name="Wedrychowicz H."/>
        </authorList>
    </citation>
    <scope>NUCLEOTIDE SEQUENCE [LARGE SCALE GENOMIC DNA]</scope>
    <source>
        <strain evidence="8">DSM 100572</strain>
    </source>
</reference>
<evidence type="ECO:0000256" key="6">
    <source>
        <dbReference type="PIRSR" id="PIRSR600888-3"/>
    </source>
</evidence>
<organism evidence="8 10">
    <name type="scientific">Wenyingzhuangia marina</name>
    <dbReference type="NCBI Taxonomy" id="1195760"/>
    <lineage>
        <taxon>Bacteria</taxon>
        <taxon>Pseudomonadati</taxon>
        <taxon>Bacteroidota</taxon>
        <taxon>Flavobacteriia</taxon>
        <taxon>Flavobacteriales</taxon>
        <taxon>Flavobacteriaceae</taxon>
        <taxon>Wenyingzhuangia</taxon>
    </lineage>
</organism>
<dbReference type="OrthoDB" id="9800680at2"/>
<dbReference type="STRING" id="1195760.SAMN05444281_2309"/>
<dbReference type="InterPro" id="IPR014710">
    <property type="entry name" value="RmlC-like_jellyroll"/>
</dbReference>
<dbReference type="PANTHER" id="PTHR21047">
    <property type="entry name" value="DTDP-6-DEOXY-D-GLUCOSE-3,5 EPIMERASE"/>
    <property type="match status" value="1"/>
</dbReference>
<dbReference type="GO" id="GO:0005829">
    <property type="term" value="C:cytosol"/>
    <property type="evidence" value="ECO:0007669"/>
    <property type="project" value="TreeGrafter"/>
</dbReference>
<comment type="pathway">
    <text evidence="7">Carbohydrate biosynthesis; dTDP-L-rhamnose biosynthesis.</text>
</comment>
<evidence type="ECO:0000256" key="7">
    <source>
        <dbReference type="RuleBase" id="RU364069"/>
    </source>
</evidence>
<evidence type="ECO:0000256" key="5">
    <source>
        <dbReference type="PIRSR" id="PIRSR600888-1"/>
    </source>
</evidence>
<evidence type="ECO:0000256" key="3">
    <source>
        <dbReference type="ARBA" id="ARBA00012098"/>
    </source>
</evidence>
<dbReference type="AlphaFoldDB" id="A0A1M5WDB2"/>
<sequence length="190" mass="21515">MKYTRTEIPDVIICEPKVFGDHRGYFMESFKEDTLTEFLGYKINFCQDNESSSTKGVLRGLHYQMGTFAQTKLVRVIQGEVIDVAVDIRKGSPTFGQHVAVELSADNKKQLLVPKGFAHGFVVLSDTAIFSYKVDNLYSFENERGLAFDDPTLNIDWGLEKSALILSDKDTKNPTIGNADLFDYNINYYE</sequence>
<dbReference type="Gene3D" id="2.60.120.10">
    <property type="entry name" value="Jelly Rolls"/>
    <property type="match status" value="1"/>
</dbReference>
<evidence type="ECO:0000256" key="1">
    <source>
        <dbReference type="ARBA" id="ARBA00001298"/>
    </source>
</evidence>
<dbReference type="EMBL" id="FQXQ01000005">
    <property type="protein sequence ID" value="SHH85203.1"/>
    <property type="molecule type" value="Genomic_DNA"/>
</dbReference>
<dbReference type="NCBIfam" id="TIGR01221">
    <property type="entry name" value="rmlC"/>
    <property type="match status" value="1"/>
</dbReference>
<comment type="catalytic activity">
    <reaction evidence="1 7">
        <text>dTDP-4-dehydro-6-deoxy-alpha-D-glucose = dTDP-4-dehydro-beta-L-rhamnose</text>
        <dbReference type="Rhea" id="RHEA:16969"/>
        <dbReference type="ChEBI" id="CHEBI:57649"/>
        <dbReference type="ChEBI" id="CHEBI:62830"/>
        <dbReference type="EC" id="5.1.3.13"/>
    </reaction>
</comment>
<dbReference type="Proteomes" id="UP000184109">
    <property type="component" value="Unassembled WGS sequence"/>
</dbReference>
<dbReference type="SUPFAM" id="SSF51182">
    <property type="entry name" value="RmlC-like cupins"/>
    <property type="match status" value="1"/>
</dbReference>
<name>A0A1M5WDB2_9FLAO</name>
<feature type="active site" description="Proton donor" evidence="5">
    <location>
        <position position="132"/>
    </location>
</feature>
<comment type="subunit">
    <text evidence="7">Homodimer.</text>
</comment>
<evidence type="ECO:0000313" key="10">
    <source>
        <dbReference type="Proteomes" id="UP000184109"/>
    </source>
</evidence>
<dbReference type="UniPathway" id="UPA00124"/>
<dbReference type="InterPro" id="IPR011051">
    <property type="entry name" value="RmlC_Cupin_sf"/>
</dbReference>
<reference evidence="10" key="1">
    <citation type="submission" date="2016-11" db="EMBL/GenBank/DDBJ databases">
        <authorList>
            <person name="Varghese N."/>
            <person name="Submissions S."/>
        </authorList>
    </citation>
    <scope>NUCLEOTIDE SEQUENCE [LARGE SCALE GENOMIC DNA]</scope>
    <source>
        <strain evidence="10">DSM 100572</strain>
    </source>
</reference>